<gene>
    <name evidence="1" type="ORF">HPB49_019747</name>
</gene>
<organism evidence="1 2">
    <name type="scientific">Dermacentor silvarum</name>
    <name type="common">Tick</name>
    <dbReference type="NCBI Taxonomy" id="543639"/>
    <lineage>
        <taxon>Eukaryota</taxon>
        <taxon>Metazoa</taxon>
        <taxon>Ecdysozoa</taxon>
        <taxon>Arthropoda</taxon>
        <taxon>Chelicerata</taxon>
        <taxon>Arachnida</taxon>
        <taxon>Acari</taxon>
        <taxon>Parasitiformes</taxon>
        <taxon>Ixodida</taxon>
        <taxon>Ixodoidea</taxon>
        <taxon>Ixodidae</taxon>
        <taxon>Rhipicephalinae</taxon>
        <taxon>Dermacentor</taxon>
    </lineage>
</organism>
<protein>
    <submittedName>
        <fullName evidence="1">Uncharacterized protein</fullName>
    </submittedName>
</protein>
<proteinExistence type="predicted"/>
<evidence type="ECO:0000313" key="2">
    <source>
        <dbReference type="Proteomes" id="UP000821865"/>
    </source>
</evidence>
<name>A0ACB8DFF1_DERSI</name>
<evidence type="ECO:0000313" key="1">
    <source>
        <dbReference type="EMBL" id="KAH7966822.1"/>
    </source>
</evidence>
<keyword evidence="2" id="KW-1185">Reference proteome</keyword>
<dbReference type="EMBL" id="CM023471">
    <property type="protein sequence ID" value="KAH7966822.1"/>
    <property type="molecule type" value="Genomic_DNA"/>
</dbReference>
<comment type="caution">
    <text evidence="1">The sequence shown here is derived from an EMBL/GenBank/DDBJ whole genome shotgun (WGS) entry which is preliminary data.</text>
</comment>
<reference evidence="1" key="1">
    <citation type="submission" date="2020-05" db="EMBL/GenBank/DDBJ databases">
        <title>Large-scale comparative analyses of tick genomes elucidate their genetic diversity and vector capacities.</title>
        <authorList>
            <person name="Jia N."/>
            <person name="Wang J."/>
            <person name="Shi W."/>
            <person name="Du L."/>
            <person name="Sun Y."/>
            <person name="Zhan W."/>
            <person name="Jiang J."/>
            <person name="Wang Q."/>
            <person name="Zhang B."/>
            <person name="Ji P."/>
            <person name="Sakyi L.B."/>
            <person name="Cui X."/>
            <person name="Yuan T."/>
            <person name="Jiang B."/>
            <person name="Yang W."/>
            <person name="Lam T.T.-Y."/>
            <person name="Chang Q."/>
            <person name="Ding S."/>
            <person name="Wang X."/>
            <person name="Zhu J."/>
            <person name="Ruan X."/>
            <person name="Zhao L."/>
            <person name="Wei J."/>
            <person name="Que T."/>
            <person name="Du C."/>
            <person name="Cheng J."/>
            <person name="Dai P."/>
            <person name="Han X."/>
            <person name="Huang E."/>
            <person name="Gao Y."/>
            <person name="Liu J."/>
            <person name="Shao H."/>
            <person name="Ye R."/>
            <person name="Li L."/>
            <person name="Wei W."/>
            <person name="Wang X."/>
            <person name="Wang C."/>
            <person name="Yang T."/>
            <person name="Huo Q."/>
            <person name="Li W."/>
            <person name="Guo W."/>
            <person name="Chen H."/>
            <person name="Zhou L."/>
            <person name="Ni X."/>
            <person name="Tian J."/>
            <person name="Zhou Y."/>
            <person name="Sheng Y."/>
            <person name="Liu T."/>
            <person name="Pan Y."/>
            <person name="Xia L."/>
            <person name="Li J."/>
            <person name="Zhao F."/>
            <person name="Cao W."/>
        </authorList>
    </citation>
    <scope>NUCLEOTIDE SEQUENCE</scope>
    <source>
        <strain evidence="1">Dsil-2018</strain>
    </source>
</reference>
<sequence length="660" mass="72386">MDDAVNNVKCESSPVIVPSAVVVDVHTAQSLSHSRLLLIAVASFTLVVAFIAVVLLIVPKQLRLSRQDEQEPVLDCGAEMVPIISLLNATGDPCTDLYSYVCSTAEEPDSSYLPPAFRVALAWELERDVCSATSGTGVATERVSLLRPAFLNWLGLDEGERVADFARALLRMGNVSASMTTPQIVRLLAEMSLRYAMAPVVTFGVDPTQSGPATTLQLESNLRCLGVGHQEQTITLAVRAFNDVLNTTLEVNDITELDKELKAFGGEAGGVRNVPQGIDKVPFRDLGESDWQAILRDLVFPTLPNVTELSARDSQRLEELVQFIGNAVNQPAALAYVVTCAAINGVEVLQPETPALSPWLQRSTCGFFGICELDDVVKVECMRSIAADKHARNVFSQVRDAVSSAALKSSSLFFGRSNVTPLVEQLNRVKLLLPSDIVGLGVPFPNMSNSFAANLLALRSHSFEIRRVKLARSIPEARDLFMPEVVRRANVIYIPANLYLFLNLGSTREGIFDLSDLAVGLASELWSFLLDGEWQSQESGLSLPPVRMCFKEKYFNDDSDERTWRTALHAALGLMSAATLNSYSDWYKSCTFNSTRLLKAQTFFLYWVYNRCATFPSAASRRVINAALSSLPFTAEAFSCPPTAPTARRPVCLENLTIWN</sequence>
<accession>A0ACB8DFF1</accession>
<dbReference type="Proteomes" id="UP000821865">
    <property type="component" value="Chromosome 2"/>
</dbReference>